<dbReference type="GO" id="GO:0005737">
    <property type="term" value="C:cytoplasm"/>
    <property type="evidence" value="ECO:0007669"/>
    <property type="project" value="TreeGrafter"/>
</dbReference>
<dbReference type="GO" id="GO:0019748">
    <property type="term" value="P:secondary metabolic process"/>
    <property type="evidence" value="ECO:0007669"/>
    <property type="project" value="TreeGrafter"/>
</dbReference>
<dbReference type="Pfam" id="PF04909">
    <property type="entry name" value="Amidohydro_2"/>
    <property type="match status" value="1"/>
</dbReference>
<evidence type="ECO:0000256" key="2">
    <source>
        <dbReference type="SAM" id="SignalP"/>
    </source>
</evidence>
<comment type="caution">
    <text evidence="4">The sequence shown here is derived from an EMBL/GenBank/DDBJ whole genome shotgun (WGS) entry which is preliminary data.</text>
</comment>
<protein>
    <recommendedName>
        <fullName evidence="3">Amidohydrolase-related domain-containing protein</fullName>
    </recommendedName>
</protein>
<keyword evidence="2" id="KW-0732">Signal</keyword>
<dbReference type="InterPro" id="IPR032465">
    <property type="entry name" value="ACMSD"/>
</dbReference>
<dbReference type="PANTHER" id="PTHR21240:SF28">
    <property type="entry name" value="ISO-OROTATE DECARBOXYLASE (EUROFUNG)"/>
    <property type="match status" value="1"/>
</dbReference>
<feature type="chain" id="PRO_5031212675" description="Amidohydrolase-related domain-containing protein" evidence="2">
    <location>
        <begin position="25"/>
        <end position="373"/>
    </location>
</feature>
<organism evidence="4">
    <name type="scientific">Caldithrix abyssi</name>
    <dbReference type="NCBI Taxonomy" id="187145"/>
    <lineage>
        <taxon>Bacteria</taxon>
        <taxon>Pseudomonadati</taxon>
        <taxon>Calditrichota</taxon>
        <taxon>Calditrichia</taxon>
        <taxon>Calditrichales</taxon>
        <taxon>Calditrichaceae</taxon>
        <taxon>Caldithrix</taxon>
    </lineage>
</organism>
<reference evidence="4" key="1">
    <citation type="journal article" date="2020" name="mSystems">
        <title>Genome- and Community-Level Interaction Insights into Carbon Utilization and Element Cycling Functions of Hydrothermarchaeota in Hydrothermal Sediment.</title>
        <authorList>
            <person name="Zhou Z."/>
            <person name="Liu Y."/>
            <person name="Xu W."/>
            <person name="Pan J."/>
            <person name="Luo Z.H."/>
            <person name="Li M."/>
        </authorList>
    </citation>
    <scope>NUCLEOTIDE SEQUENCE [LARGE SCALE GENOMIC DNA]</scope>
    <source>
        <strain evidence="4">HyVt-456</strain>
    </source>
</reference>
<accession>A0A7V1PTV9</accession>
<evidence type="ECO:0000256" key="1">
    <source>
        <dbReference type="ARBA" id="ARBA00023239"/>
    </source>
</evidence>
<name>A0A7V1PTV9_CALAY</name>
<dbReference type="InterPro" id="IPR006680">
    <property type="entry name" value="Amidohydro-rel"/>
</dbReference>
<feature type="signal peptide" evidence="2">
    <location>
        <begin position="1"/>
        <end position="24"/>
    </location>
</feature>
<dbReference type="GO" id="GO:0016831">
    <property type="term" value="F:carboxy-lyase activity"/>
    <property type="evidence" value="ECO:0007669"/>
    <property type="project" value="InterPro"/>
</dbReference>
<gene>
    <name evidence="4" type="ORF">ENJ10_04140</name>
</gene>
<dbReference type="Proteomes" id="UP000886005">
    <property type="component" value="Unassembled WGS sequence"/>
</dbReference>
<dbReference type="GO" id="GO:0016787">
    <property type="term" value="F:hydrolase activity"/>
    <property type="evidence" value="ECO:0007669"/>
    <property type="project" value="InterPro"/>
</dbReference>
<dbReference type="InterPro" id="IPR032466">
    <property type="entry name" value="Metal_Hydrolase"/>
</dbReference>
<sequence length="373" mass="43829">MKNKLMTLLAVSMLAFISSGSAQTQDKLDWLMGIKKIDVHMHIKSDQQYLIDFMDKWNFKFCNVATSARGFRDVNGQRENAKKLVKKYPRYYAWLTTFDATTFEEEGWADRVIAQLKDDFENGALGVKVWKNIGMEIKKSNGEYLQLDDPVFTPVFEFIASRGKTLLAHMGEPIHAWMPTYFTKEGVGRNYWAKRPEYSFWDKPDKPSYSDILAARDHVIERHPNLRFVGAHLGSMEFDVDEMITRFEKYPNFAVEIGGRTRYFMWQARGKVYDFFTRYADRIMYGTDRGSSLVMTDEQKKETYEEMEYRNSLFMRYYATDGEIPWGNIIASDRPRPKPTYKVSTLDLPKDVLEKVFYKNAVRWFPGIDKDYK</sequence>
<evidence type="ECO:0000259" key="3">
    <source>
        <dbReference type="Pfam" id="PF04909"/>
    </source>
</evidence>
<proteinExistence type="predicted"/>
<dbReference type="EMBL" id="DRLD01000112">
    <property type="protein sequence ID" value="HED09855.1"/>
    <property type="molecule type" value="Genomic_DNA"/>
</dbReference>
<dbReference type="Gene3D" id="3.20.20.140">
    <property type="entry name" value="Metal-dependent hydrolases"/>
    <property type="match status" value="1"/>
</dbReference>
<dbReference type="PANTHER" id="PTHR21240">
    <property type="entry name" value="2-AMINO-3-CARBOXYLMUCONATE-6-SEMIALDEHYDE DECARBOXYLASE"/>
    <property type="match status" value="1"/>
</dbReference>
<dbReference type="SUPFAM" id="SSF51556">
    <property type="entry name" value="Metallo-dependent hydrolases"/>
    <property type="match status" value="1"/>
</dbReference>
<dbReference type="AlphaFoldDB" id="A0A7V1PTV9"/>
<evidence type="ECO:0000313" key="4">
    <source>
        <dbReference type="EMBL" id="HED09855.1"/>
    </source>
</evidence>
<keyword evidence="1" id="KW-0456">Lyase</keyword>
<feature type="domain" description="Amidohydrolase-related" evidence="3">
    <location>
        <begin position="37"/>
        <end position="366"/>
    </location>
</feature>